<dbReference type="Proteomes" id="UP000001059">
    <property type="component" value="Chromosome"/>
</dbReference>
<organism evidence="2 3">
    <name type="scientific">Methanohalophilus mahii (strain ATCC 35705 / DSM 5219 / SLP)</name>
    <dbReference type="NCBI Taxonomy" id="547558"/>
    <lineage>
        <taxon>Archaea</taxon>
        <taxon>Methanobacteriati</taxon>
        <taxon>Methanobacteriota</taxon>
        <taxon>Stenosarchaea group</taxon>
        <taxon>Methanomicrobia</taxon>
        <taxon>Methanosarcinales</taxon>
        <taxon>Methanosarcinaceae</taxon>
        <taxon>Methanohalophilus</taxon>
    </lineage>
</organism>
<reference evidence="2 3" key="1">
    <citation type="submission" date="2010-03" db="EMBL/GenBank/DDBJ databases">
        <title>The complete genome of Methanohalophilus mahii DSM 5219.</title>
        <authorList>
            <consortium name="US DOE Joint Genome Institute (JGI-PGF)"/>
            <person name="Lucas S."/>
            <person name="Copeland A."/>
            <person name="Lapidus A."/>
            <person name="Glavina del Rio T."/>
            <person name="Dalin E."/>
            <person name="Tice H."/>
            <person name="Bruce D."/>
            <person name="Goodwin L."/>
            <person name="Pitluck S."/>
            <person name="Kyrpides N."/>
            <person name="Mavromatis K."/>
            <person name="Ivanova N."/>
            <person name="Lykidis A."/>
            <person name="Saunders E."/>
            <person name="Brettin T."/>
            <person name="Detter J.C."/>
            <person name="Han C."/>
            <person name="Land M."/>
            <person name="Hauser L."/>
            <person name="Markowitz V."/>
            <person name="Cheng J.-F."/>
            <person name="Hugenholtz P."/>
            <person name="Woyke T."/>
            <person name="Wu D."/>
            <person name="Spring S."/>
            <person name="Schneider S."/>
            <person name="Schroeder M."/>
            <person name="Klenk H.-P."/>
            <person name="Eisen J.A."/>
        </authorList>
    </citation>
    <scope>NUCLEOTIDE SEQUENCE [LARGE SCALE GENOMIC DNA]</scope>
    <source>
        <strain evidence="3">ATCC 35705 / DSM 5219 / SLP</strain>
    </source>
</reference>
<dbReference type="OrthoDB" id="137625at2157"/>
<dbReference type="InterPro" id="IPR008972">
    <property type="entry name" value="Cupredoxin"/>
</dbReference>
<accession>D5EAR6</accession>
<dbReference type="HOGENOM" id="CLU_113179_0_0_2"/>
<dbReference type="Gene3D" id="2.60.40.420">
    <property type="entry name" value="Cupredoxins - blue copper proteins"/>
    <property type="match status" value="1"/>
</dbReference>
<dbReference type="KEGG" id="mmh:Mmah_0743"/>
<proteinExistence type="predicted"/>
<evidence type="ECO:0000313" key="2">
    <source>
        <dbReference type="EMBL" id="ADE36267.1"/>
    </source>
</evidence>
<evidence type="ECO:0008006" key="4">
    <source>
        <dbReference type="Google" id="ProtNLM"/>
    </source>
</evidence>
<dbReference type="EMBL" id="CP001994">
    <property type="protein sequence ID" value="ADE36267.1"/>
    <property type="molecule type" value="Genomic_DNA"/>
</dbReference>
<evidence type="ECO:0000256" key="1">
    <source>
        <dbReference type="SAM" id="MobiDB-lite"/>
    </source>
</evidence>
<dbReference type="PANTHER" id="PTHR36507">
    <property type="entry name" value="BLL1555 PROTEIN"/>
    <property type="match status" value="1"/>
</dbReference>
<evidence type="ECO:0000313" key="3">
    <source>
        <dbReference type="Proteomes" id="UP000001059"/>
    </source>
</evidence>
<protein>
    <recommendedName>
        <fullName evidence="4">Cell surface lipoprotein</fullName>
    </recommendedName>
</protein>
<dbReference type="PROSITE" id="PS51257">
    <property type="entry name" value="PROKAR_LIPOPROTEIN"/>
    <property type="match status" value="1"/>
</dbReference>
<dbReference type="GeneID" id="8982904"/>
<name>D5EAR6_METMS</name>
<dbReference type="SUPFAM" id="SSF49503">
    <property type="entry name" value="Cupredoxins"/>
    <property type="match status" value="1"/>
</dbReference>
<dbReference type="InterPro" id="IPR052721">
    <property type="entry name" value="ET_Amicyanin"/>
</dbReference>
<feature type="region of interest" description="Disordered" evidence="1">
    <location>
        <begin position="37"/>
        <end position="68"/>
    </location>
</feature>
<sequence length="151" mass="16708" precursor="true">MCKGPDGKKVVDMKYNWLILFALMVISLVVASGCAGNSDNSSSPEGSEEETPAGNDSSEVTEIVDDGDHHGVRMEYYGVMKPSEIELEIGDTIAWRNYKPQGTYVLVSEDNLFGKQEISSKDVYVYTFKEKGTYTFGVEDVPEMTLKVTVK</sequence>
<dbReference type="AlphaFoldDB" id="D5EAR6"/>
<gene>
    <name evidence="2" type="ordered locus">Mmah_0743</name>
</gene>
<dbReference type="PANTHER" id="PTHR36507:SF1">
    <property type="entry name" value="BLL1555 PROTEIN"/>
    <property type="match status" value="1"/>
</dbReference>
<keyword evidence="3" id="KW-1185">Reference proteome</keyword>
<dbReference type="RefSeq" id="WP_013037210.1">
    <property type="nucleotide sequence ID" value="NC_014002.1"/>
</dbReference>